<gene>
    <name evidence="2" type="ORF">PG994_013660</name>
</gene>
<protein>
    <submittedName>
        <fullName evidence="2">Uncharacterized protein</fullName>
    </submittedName>
</protein>
<dbReference type="EMBL" id="JAQQWL010000013">
    <property type="protein sequence ID" value="KAK8043177.1"/>
    <property type="molecule type" value="Genomic_DNA"/>
</dbReference>
<comment type="caution">
    <text evidence="2">The sequence shown here is derived from an EMBL/GenBank/DDBJ whole genome shotgun (WGS) entry which is preliminary data.</text>
</comment>
<name>A0ABR1T9V0_9PEZI</name>
<evidence type="ECO:0000313" key="3">
    <source>
        <dbReference type="Proteomes" id="UP001480595"/>
    </source>
</evidence>
<proteinExistence type="predicted"/>
<accession>A0ABR1T9V0</accession>
<dbReference type="Proteomes" id="UP001480595">
    <property type="component" value="Unassembled WGS sequence"/>
</dbReference>
<sequence>MQLPTLSSVNHRVEPLTRGLHYWNTGAEHAPEYRRHLPNELSGTAAPRKYTAQPGKFNLLRESLNGNTEVPQRIIRIDRASVQSEVAPSLSRPSLHLSDPDELR</sequence>
<keyword evidence="3" id="KW-1185">Reference proteome</keyword>
<dbReference type="GeneID" id="92098132"/>
<reference evidence="2 3" key="1">
    <citation type="submission" date="2023-01" db="EMBL/GenBank/DDBJ databases">
        <title>Analysis of 21 Apiospora genomes using comparative genomics revels a genus with tremendous synthesis potential of carbohydrate active enzymes and secondary metabolites.</title>
        <authorList>
            <person name="Sorensen T."/>
        </authorList>
    </citation>
    <scope>NUCLEOTIDE SEQUENCE [LARGE SCALE GENOMIC DNA]</scope>
    <source>
        <strain evidence="2 3">CBS 135458</strain>
    </source>
</reference>
<evidence type="ECO:0000313" key="2">
    <source>
        <dbReference type="EMBL" id="KAK8043177.1"/>
    </source>
</evidence>
<evidence type="ECO:0000256" key="1">
    <source>
        <dbReference type="SAM" id="MobiDB-lite"/>
    </source>
</evidence>
<feature type="region of interest" description="Disordered" evidence="1">
    <location>
        <begin position="82"/>
        <end position="104"/>
    </location>
</feature>
<organism evidence="2 3">
    <name type="scientific">Apiospora phragmitis</name>
    <dbReference type="NCBI Taxonomy" id="2905665"/>
    <lineage>
        <taxon>Eukaryota</taxon>
        <taxon>Fungi</taxon>
        <taxon>Dikarya</taxon>
        <taxon>Ascomycota</taxon>
        <taxon>Pezizomycotina</taxon>
        <taxon>Sordariomycetes</taxon>
        <taxon>Xylariomycetidae</taxon>
        <taxon>Amphisphaeriales</taxon>
        <taxon>Apiosporaceae</taxon>
        <taxon>Apiospora</taxon>
    </lineage>
</organism>
<dbReference type="RefSeq" id="XP_066710030.1">
    <property type="nucleotide sequence ID" value="XM_066865069.1"/>
</dbReference>